<dbReference type="AlphaFoldDB" id="A0AAJ6BMW3"/>
<protein>
    <submittedName>
        <fullName evidence="7">MFS transporter</fullName>
    </submittedName>
</protein>
<evidence type="ECO:0000256" key="1">
    <source>
        <dbReference type="ARBA" id="ARBA00004141"/>
    </source>
</evidence>
<feature type="transmembrane region" description="Helical" evidence="6">
    <location>
        <begin position="368"/>
        <end position="386"/>
    </location>
</feature>
<evidence type="ECO:0000256" key="5">
    <source>
        <dbReference type="ARBA" id="ARBA00023136"/>
    </source>
</evidence>
<feature type="transmembrane region" description="Helical" evidence="6">
    <location>
        <begin position="100"/>
        <end position="117"/>
    </location>
</feature>
<proteinExistence type="predicted"/>
<feature type="transmembrane region" description="Helical" evidence="6">
    <location>
        <begin position="162"/>
        <end position="182"/>
    </location>
</feature>
<dbReference type="GO" id="GO:0022857">
    <property type="term" value="F:transmembrane transporter activity"/>
    <property type="evidence" value="ECO:0007669"/>
    <property type="project" value="InterPro"/>
</dbReference>
<dbReference type="SUPFAM" id="SSF103473">
    <property type="entry name" value="MFS general substrate transporter"/>
    <property type="match status" value="1"/>
</dbReference>
<evidence type="ECO:0000313" key="7">
    <source>
        <dbReference type="EMBL" id="WEK46854.1"/>
    </source>
</evidence>
<dbReference type="Pfam" id="PF07690">
    <property type="entry name" value="MFS_1"/>
    <property type="match status" value="1"/>
</dbReference>
<feature type="transmembrane region" description="Helical" evidence="6">
    <location>
        <begin position="129"/>
        <end position="150"/>
    </location>
</feature>
<feature type="transmembrane region" description="Helical" evidence="6">
    <location>
        <begin position="302"/>
        <end position="324"/>
    </location>
</feature>
<dbReference type="InterPro" id="IPR001958">
    <property type="entry name" value="Tet-R_TetA/multi-R_MdtG-like"/>
</dbReference>
<dbReference type="Gene3D" id="1.20.1250.20">
    <property type="entry name" value="MFS general substrate transporter like domains"/>
    <property type="match status" value="1"/>
</dbReference>
<dbReference type="InterPro" id="IPR011701">
    <property type="entry name" value="MFS"/>
</dbReference>
<name>A0AAJ6BMW3_9SPHN</name>
<evidence type="ECO:0000256" key="4">
    <source>
        <dbReference type="ARBA" id="ARBA00022989"/>
    </source>
</evidence>
<keyword evidence="4 6" id="KW-1133">Transmembrane helix</keyword>
<accession>A0AAJ6BMW3</accession>
<dbReference type="InterPro" id="IPR036259">
    <property type="entry name" value="MFS_trans_sf"/>
</dbReference>
<evidence type="ECO:0000256" key="3">
    <source>
        <dbReference type="ARBA" id="ARBA00022692"/>
    </source>
</evidence>
<organism evidence="7 8">
    <name type="scientific">Candidatus Andeanibacterium colombiense</name>
    <dbReference type="NCBI Taxonomy" id="3121345"/>
    <lineage>
        <taxon>Bacteria</taxon>
        <taxon>Pseudomonadati</taxon>
        <taxon>Pseudomonadota</taxon>
        <taxon>Alphaproteobacteria</taxon>
        <taxon>Sphingomonadales</taxon>
        <taxon>Sphingomonadaceae</taxon>
        <taxon>Candidatus Andeanibacterium</taxon>
    </lineage>
</organism>
<feature type="transmembrane region" description="Helical" evidence="6">
    <location>
        <begin position="278"/>
        <end position="296"/>
    </location>
</feature>
<evidence type="ECO:0000256" key="2">
    <source>
        <dbReference type="ARBA" id="ARBA00022448"/>
    </source>
</evidence>
<evidence type="ECO:0000313" key="8">
    <source>
        <dbReference type="Proteomes" id="UP001218362"/>
    </source>
</evidence>
<evidence type="ECO:0000256" key="6">
    <source>
        <dbReference type="SAM" id="Phobius"/>
    </source>
</evidence>
<keyword evidence="2" id="KW-0813">Transport</keyword>
<dbReference type="PANTHER" id="PTHR23504:SF15">
    <property type="entry name" value="MAJOR FACILITATOR SUPERFAMILY (MFS) PROFILE DOMAIN-CONTAINING PROTEIN"/>
    <property type="match status" value="1"/>
</dbReference>
<dbReference type="PRINTS" id="PR01035">
    <property type="entry name" value="TCRTETA"/>
</dbReference>
<feature type="transmembrane region" description="Helical" evidence="6">
    <location>
        <begin position="71"/>
        <end position="94"/>
    </location>
</feature>
<reference evidence="7" key="1">
    <citation type="submission" date="2023-03" db="EMBL/GenBank/DDBJ databases">
        <title>Andean soil-derived lignocellulolytic bacterial consortium as a source of novel taxa and putative plastic-active enzymes.</title>
        <authorList>
            <person name="Diaz-Garcia L."/>
            <person name="Chuvochina M."/>
            <person name="Feuerriegel G."/>
            <person name="Bunk B."/>
            <person name="Sproer C."/>
            <person name="Streit W.R."/>
            <person name="Rodriguez L.M."/>
            <person name="Overmann J."/>
            <person name="Jimenez D.J."/>
        </authorList>
    </citation>
    <scope>NUCLEOTIDE SEQUENCE</scope>
    <source>
        <strain evidence="7">MAG 26</strain>
    </source>
</reference>
<keyword evidence="5 6" id="KW-0472">Membrane</keyword>
<keyword evidence="3 6" id="KW-0812">Transmembrane</keyword>
<feature type="transmembrane region" description="Helical" evidence="6">
    <location>
        <begin position="7"/>
        <end position="27"/>
    </location>
</feature>
<gene>
    <name evidence="7" type="ORF">P0Y56_00780</name>
</gene>
<dbReference type="CDD" id="cd17330">
    <property type="entry name" value="MFS_SLC46_TetA_like"/>
    <property type="match status" value="1"/>
</dbReference>
<dbReference type="PANTHER" id="PTHR23504">
    <property type="entry name" value="MAJOR FACILITATOR SUPERFAMILY DOMAIN-CONTAINING PROTEIN 10"/>
    <property type="match status" value="1"/>
</dbReference>
<feature type="transmembrane region" description="Helical" evidence="6">
    <location>
        <begin position="210"/>
        <end position="235"/>
    </location>
</feature>
<comment type="subcellular location">
    <subcellularLocation>
        <location evidence="1">Membrane</location>
        <topology evidence="1">Multi-pass membrane protein</topology>
    </subcellularLocation>
</comment>
<dbReference type="Proteomes" id="UP001218362">
    <property type="component" value="Chromosome"/>
</dbReference>
<feature type="transmembrane region" description="Helical" evidence="6">
    <location>
        <begin position="247"/>
        <end position="266"/>
    </location>
</feature>
<sequence>MIDRRMLLLMFAVFINIAGFSLILPLLPFYGTLFGAGPFEVAVLFAAYSFGNVFGEIYWGRQSDRHGRRAVLILTTAGAALTYVAFAFVPYLWLAVAIRVVNGFFGGTLSVAQGFLADASPPEKRAKAMGLFGSAFSLGFICGPVIGGIFAGSGTALADFHAPILIAAGLSAIACFWSVTALRDVVPPAGKARPLPKYSEGFTFVSRSPLLLRLFLVSLVGISAFASMEAIYGLWSKANFGWSARDLGFAFLAIGAGGFIVQLFLLQPLVTRFGEGRVITAGLLVLALAMVLQPVLRDPYVAAALMGMLMMGHSLAFPTAGALTSRTAPVERQGSIMGLLMAQNAGGRIVAPPLFGLIYESWGHDTPWYAGAVLVLLALPAGLQLIKLTRKPAVSA</sequence>
<dbReference type="EMBL" id="CP119316">
    <property type="protein sequence ID" value="WEK46854.1"/>
    <property type="molecule type" value="Genomic_DNA"/>
</dbReference>
<dbReference type="KEGG" id="acob:P0Y56_00780"/>
<dbReference type="GO" id="GO:0016020">
    <property type="term" value="C:membrane"/>
    <property type="evidence" value="ECO:0007669"/>
    <property type="project" value="UniProtKB-SubCell"/>
</dbReference>
<feature type="transmembrane region" description="Helical" evidence="6">
    <location>
        <begin position="345"/>
        <end position="362"/>
    </location>
</feature>
<feature type="transmembrane region" description="Helical" evidence="6">
    <location>
        <begin position="39"/>
        <end position="59"/>
    </location>
</feature>